<keyword evidence="2" id="KW-1185">Reference proteome</keyword>
<protein>
    <submittedName>
        <fullName evidence="1">Uncharacterized protein</fullName>
    </submittedName>
</protein>
<evidence type="ECO:0000313" key="2">
    <source>
        <dbReference type="Proteomes" id="UP001234297"/>
    </source>
</evidence>
<dbReference type="EMBL" id="CM056815">
    <property type="protein sequence ID" value="KAJ8630020.1"/>
    <property type="molecule type" value="Genomic_DNA"/>
</dbReference>
<proteinExistence type="predicted"/>
<evidence type="ECO:0000313" key="1">
    <source>
        <dbReference type="EMBL" id="KAJ8630020.1"/>
    </source>
</evidence>
<gene>
    <name evidence="1" type="ORF">MRB53_023343</name>
</gene>
<accession>A0ACC2L9T0</accession>
<sequence>MLSCKHDFPTENDLLLHRHSKRVHLIPLASGTDSTPRQHSSAAIHPPPSSLPLAAGLAQNWKITGASNNLFQTYNNYYH</sequence>
<name>A0ACC2L9T0_PERAE</name>
<comment type="caution">
    <text evidence="1">The sequence shown here is derived from an EMBL/GenBank/DDBJ whole genome shotgun (WGS) entry which is preliminary data.</text>
</comment>
<organism evidence="1 2">
    <name type="scientific">Persea americana</name>
    <name type="common">Avocado</name>
    <dbReference type="NCBI Taxonomy" id="3435"/>
    <lineage>
        <taxon>Eukaryota</taxon>
        <taxon>Viridiplantae</taxon>
        <taxon>Streptophyta</taxon>
        <taxon>Embryophyta</taxon>
        <taxon>Tracheophyta</taxon>
        <taxon>Spermatophyta</taxon>
        <taxon>Magnoliopsida</taxon>
        <taxon>Magnoliidae</taxon>
        <taxon>Laurales</taxon>
        <taxon>Lauraceae</taxon>
        <taxon>Persea</taxon>
    </lineage>
</organism>
<reference evidence="1 2" key="1">
    <citation type="journal article" date="2022" name="Hortic Res">
        <title>A haplotype resolved chromosomal level avocado genome allows analysis of novel avocado genes.</title>
        <authorList>
            <person name="Nath O."/>
            <person name="Fletcher S.J."/>
            <person name="Hayward A."/>
            <person name="Shaw L.M."/>
            <person name="Masouleh A.K."/>
            <person name="Furtado A."/>
            <person name="Henry R.J."/>
            <person name="Mitter N."/>
        </authorList>
    </citation>
    <scope>NUCLEOTIDE SEQUENCE [LARGE SCALE GENOMIC DNA]</scope>
    <source>
        <strain evidence="2">cv. Hass</strain>
    </source>
</reference>
<dbReference type="Proteomes" id="UP001234297">
    <property type="component" value="Chromosome 7"/>
</dbReference>